<dbReference type="OrthoDB" id="10351695at2759"/>
<protein>
    <submittedName>
        <fullName evidence="2">Uncharacterized protein</fullName>
    </submittedName>
</protein>
<gene>
    <name evidence="2" type="ORF">TorRG33x02_162520</name>
</gene>
<keyword evidence="3" id="KW-1185">Reference proteome</keyword>
<organism evidence="2 3">
    <name type="scientific">Trema orientale</name>
    <name type="common">Charcoal tree</name>
    <name type="synonym">Celtis orientalis</name>
    <dbReference type="NCBI Taxonomy" id="63057"/>
    <lineage>
        <taxon>Eukaryota</taxon>
        <taxon>Viridiplantae</taxon>
        <taxon>Streptophyta</taxon>
        <taxon>Embryophyta</taxon>
        <taxon>Tracheophyta</taxon>
        <taxon>Spermatophyta</taxon>
        <taxon>Magnoliopsida</taxon>
        <taxon>eudicotyledons</taxon>
        <taxon>Gunneridae</taxon>
        <taxon>Pentapetalae</taxon>
        <taxon>rosids</taxon>
        <taxon>fabids</taxon>
        <taxon>Rosales</taxon>
        <taxon>Cannabaceae</taxon>
        <taxon>Trema</taxon>
    </lineage>
</organism>
<dbReference type="EMBL" id="JXTC01000111">
    <property type="protein sequence ID" value="PON87873.1"/>
    <property type="molecule type" value="Genomic_DNA"/>
</dbReference>
<evidence type="ECO:0000256" key="1">
    <source>
        <dbReference type="SAM" id="MobiDB-lite"/>
    </source>
</evidence>
<proteinExistence type="predicted"/>
<reference evidence="3" key="1">
    <citation type="submission" date="2016-06" db="EMBL/GenBank/DDBJ databases">
        <title>Parallel loss of symbiosis genes in relatives of nitrogen-fixing non-legume Parasponia.</title>
        <authorList>
            <person name="Van Velzen R."/>
            <person name="Holmer R."/>
            <person name="Bu F."/>
            <person name="Rutten L."/>
            <person name="Van Zeijl A."/>
            <person name="Liu W."/>
            <person name="Santuari L."/>
            <person name="Cao Q."/>
            <person name="Sharma T."/>
            <person name="Shen D."/>
            <person name="Roswanjaya Y."/>
            <person name="Wardhani T."/>
            <person name="Kalhor M.S."/>
            <person name="Jansen J."/>
            <person name="Van den Hoogen J."/>
            <person name="Gungor B."/>
            <person name="Hartog M."/>
            <person name="Hontelez J."/>
            <person name="Verver J."/>
            <person name="Yang W.-C."/>
            <person name="Schijlen E."/>
            <person name="Repin R."/>
            <person name="Schilthuizen M."/>
            <person name="Schranz E."/>
            <person name="Heidstra R."/>
            <person name="Miyata K."/>
            <person name="Fedorova E."/>
            <person name="Kohlen W."/>
            <person name="Bisseling T."/>
            <person name="Smit S."/>
            <person name="Geurts R."/>
        </authorList>
    </citation>
    <scope>NUCLEOTIDE SEQUENCE [LARGE SCALE GENOMIC DNA]</scope>
    <source>
        <strain evidence="3">cv. RG33-2</strain>
    </source>
</reference>
<name>A0A2P5EQP9_TREOI</name>
<dbReference type="Proteomes" id="UP000237000">
    <property type="component" value="Unassembled WGS sequence"/>
</dbReference>
<feature type="region of interest" description="Disordered" evidence="1">
    <location>
        <begin position="1"/>
        <end position="37"/>
    </location>
</feature>
<accession>A0A2P5EQP9</accession>
<evidence type="ECO:0000313" key="3">
    <source>
        <dbReference type="Proteomes" id="UP000237000"/>
    </source>
</evidence>
<sequence length="108" mass="12494">MEIGVHQYATGAKDGSLSTALSSLSSPSSSTQVSGKYRQRALEKEKHRIDTLYGADDFRDMSILLYKEDLFEDVRRATEMESFRSRRRSLELFMECFEFLKTIFSFKS</sequence>
<evidence type="ECO:0000313" key="2">
    <source>
        <dbReference type="EMBL" id="PON87873.1"/>
    </source>
</evidence>
<feature type="compositionally biased region" description="Low complexity" evidence="1">
    <location>
        <begin position="16"/>
        <end position="30"/>
    </location>
</feature>
<dbReference type="AlphaFoldDB" id="A0A2P5EQP9"/>
<comment type="caution">
    <text evidence="2">The sequence shown here is derived from an EMBL/GenBank/DDBJ whole genome shotgun (WGS) entry which is preliminary data.</text>
</comment>
<dbReference type="InParanoid" id="A0A2P5EQP9"/>